<name>A0A2T0AC92_RHOTO</name>
<dbReference type="OrthoDB" id="2528594at2759"/>
<dbReference type="Proteomes" id="UP000239560">
    <property type="component" value="Unassembled WGS sequence"/>
</dbReference>
<sequence>MPRPPSYSGHDPEDVPESPPSYRFVQRFEDSTIARTLAQIEERLKPAPPGRISRRSRTVMAEYEKQCAPIKAWHDLQATVFARVYRRTDDHGKQALQNELDRIMGLVMSREISARYLPRLLGGPANDHHPTISDKYRAVLFASDGTVVGLLDALREIARQRPAVQDILEDLPAVCAIWEDEHRGCCPFWGRLTKDEQHDAVSNLKNVVQLIGSDASVLGGHETTIRMALETMKTRGTEYKHRRDRPPSLAERIANNRRLHEQAADLEPHIAHLPSHHPHAEAHRELMQQIRDEDARLALQHGLHLASRQLEATEYRSLSHRLLDQPLSSRKARIYGMI</sequence>
<dbReference type="AlphaFoldDB" id="A0A2T0AC92"/>
<evidence type="ECO:0000256" key="1">
    <source>
        <dbReference type="SAM" id="MobiDB-lite"/>
    </source>
</evidence>
<proteinExistence type="predicted"/>
<evidence type="ECO:0000313" key="3">
    <source>
        <dbReference type="Proteomes" id="UP000239560"/>
    </source>
</evidence>
<reference evidence="2 3" key="1">
    <citation type="journal article" date="2018" name="Elife">
        <title>Functional genomics of lipid metabolism in the oleaginous yeast Rhodosporidium toruloides.</title>
        <authorList>
            <person name="Coradetti S.T."/>
            <person name="Pinel D."/>
            <person name="Geiselman G."/>
            <person name="Ito M."/>
            <person name="Mondo S."/>
            <person name="Reilly M.C."/>
            <person name="Cheng Y.F."/>
            <person name="Bauer S."/>
            <person name="Grigoriev I."/>
            <person name="Gladden J.M."/>
            <person name="Simmons B.A."/>
            <person name="Brem R."/>
            <person name="Arkin A.P."/>
            <person name="Skerker J.M."/>
        </authorList>
    </citation>
    <scope>NUCLEOTIDE SEQUENCE [LARGE SCALE GENOMIC DNA]</scope>
    <source>
        <strain evidence="2 3">NBRC 0880</strain>
    </source>
</reference>
<organism evidence="2 3">
    <name type="scientific">Rhodotorula toruloides</name>
    <name type="common">Yeast</name>
    <name type="synonym">Rhodosporidium toruloides</name>
    <dbReference type="NCBI Taxonomy" id="5286"/>
    <lineage>
        <taxon>Eukaryota</taxon>
        <taxon>Fungi</taxon>
        <taxon>Dikarya</taxon>
        <taxon>Basidiomycota</taxon>
        <taxon>Pucciniomycotina</taxon>
        <taxon>Microbotryomycetes</taxon>
        <taxon>Sporidiobolales</taxon>
        <taxon>Sporidiobolaceae</taxon>
        <taxon>Rhodotorula</taxon>
    </lineage>
</organism>
<evidence type="ECO:0000313" key="2">
    <source>
        <dbReference type="EMBL" id="PRQ75594.1"/>
    </source>
</evidence>
<feature type="region of interest" description="Disordered" evidence="1">
    <location>
        <begin position="1"/>
        <end position="21"/>
    </location>
</feature>
<comment type="caution">
    <text evidence="2">The sequence shown here is derived from an EMBL/GenBank/DDBJ whole genome shotgun (WGS) entry which is preliminary data.</text>
</comment>
<dbReference type="EMBL" id="LCTV02000004">
    <property type="protein sequence ID" value="PRQ75594.1"/>
    <property type="molecule type" value="Genomic_DNA"/>
</dbReference>
<gene>
    <name evidence="2" type="ORF">AAT19DRAFT_13651</name>
</gene>
<protein>
    <submittedName>
        <fullName evidence="2">Uncharacterized protein</fullName>
    </submittedName>
</protein>
<accession>A0A2T0AC92</accession>